<protein>
    <submittedName>
        <fullName evidence="3">Arylamine N-acetyltransferase</fullName>
    </submittedName>
</protein>
<name>A0ABW1KXZ3_9PROT</name>
<dbReference type="PANTHER" id="PTHR11786:SF0">
    <property type="entry name" value="ARYLAMINE N-ACETYLTRANSFERASE 4-RELATED"/>
    <property type="match status" value="1"/>
</dbReference>
<dbReference type="Gene3D" id="3.30.2140.10">
    <property type="entry name" value="Arylamine N-acetyltransferase"/>
    <property type="match status" value="1"/>
</dbReference>
<dbReference type="Pfam" id="PF00797">
    <property type="entry name" value="Acetyltransf_2"/>
    <property type="match status" value="1"/>
</dbReference>
<evidence type="ECO:0000313" key="3">
    <source>
        <dbReference type="EMBL" id="MFC6036955.1"/>
    </source>
</evidence>
<dbReference type="InterPro" id="IPR038765">
    <property type="entry name" value="Papain-like_cys_pep_sf"/>
</dbReference>
<gene>
    <name evidence="3" type="ORF">ACFMB1_15475</name>
</gene>
<keyword evidence="4" id="KW-1185">Reference proteome</keyword>
<dbReference type="PRINTS" id="PR01543">
    <property type="entry name" value="ANATRNSFRASE"/>
</dbReference>
<comment type="similarity">
    <text evidence="1 2">Belongs to the arylamine N-acetyltransferase family.</text>
</comment>
<dbReference type="PANTHER" id="PTHR11786">
    <property type="entry name" value="N-HYDROXYARYLAMINE O-ACETYLTRANSFERASE"/>
    <property type="match status" value="1"/>
</dbReference>
<dbReference type="EMBL" id="JBHPON010000002">
    <property type="protein sequence ID" value="MFC6036955.1"/>
    <property type="molecule type" value="Genomic_DNA"/>
</dbReference>
<dbReference type="InterPro" id="IPR001447">
    <property type="entry name" value="Arylamine_N-AcTrfase"/>
</dbReference>
<proteinExistence type="inferred from homology"/>
<dbReference type="Proteomes" id="UP001596116">
    <property type="component" value="Unassembled WGS sequence"/>
</dbReference>
<organism evidence="3 4">
    <name type="scientific">Hyphococcus aureus</name>
    <dbReference type="NCBI Taxonomy" id="2666033"/>
    <lineage>
        <taxon>Bacteria</taxon>
        <taxon>Pseudomonadati</taxon>
        <taxon>Pseudomonadota</taxon>
        <taxon>Alphaproteobacteria</taxon>
        <taxon>Parvularculales</taxon>
        <taxon>Parvularculaceae</taxon>
        <taxon>Hyphococcus</taxon>
    </lineage>
</organism>
<dbReference type="SUPFAM" id="SSF54001">
    <property type="entry name" value="Cysteine proteinases"/>
    <property type="match status" value="1"/>
</dbReference>
<comment type="caution">
    <text evidence="3">The sequence shown here is derived from an EMBL/GenBank/DDBJ whole genome shotgun (WGS) entry which is preliminary data.</text>
</comment>
<evidence type="ECO:0000256" key="1">
    <source>
        <dbReference type="ARBA" id="ARBA00006547"/>
    </source>
</evidence>
<evidence type="ECO:0000313" key="4">
    <source>
        <dbReference type="Proteomes" id="UP001596116"/>
    </source>
</evidence>
<evidence type="ECO:0000256" key="2">
    <source>
        <dbReference type="RuleBase" id="RU003452"/>
    </source>
</evidence>
<dbReference type="RefSeq" id="WP_379881794.1">
    <property type="nucleotide sequence ID" value="NZ_JBHPON010000002.1"/>
</dbReference>
<sequence>MHLQAYLDRIGYKGPIRPDAGVLRAVHRAHAETIPYENLDVQLETPVTRACKAAFDKIVTRRRGGWCYEMNGLLGWALEEIGFKVERLAGAVARDERGDDAVGNHLVLIVQLDEPWLADAGFGDGLIEAIPLRMGAFSNGPFHCRLEDIGGGWMRYHNDPRGGGPTFDFNRSVSDEVLLEKACGLLQTHEESIFVLNAVVQRWLPGQHISMRGRVFTALSSDNKIVDLIDSADAYMQALEERFGLTLPEATSLWPKICARHEVVFGEPSQP</sequence>
<reference evidence="3 4" key="1">
    <citation type="submission" date="2024-09" db="EMBL/GenBank/DDBJ databases">
        <authorList>
            <person name="Zhang Z.-H."/>
        </authorList>
    </citation>
    <scope>NUCLEOTIDE SEQUENCE [LARGE SCALE GENOMIC DNA]</scope>
    <source>
        <strain evidence="3 4">HHTR114</strain>
    </source>
</reference>
<accession>A0ABW1KXZ3</accession>
<dbReference type="Gene3D" id="2.40.128.150">
    <property type="entry name" value="Cysteine proteinases"/>
    <property type="match status" value="1"/>
</dbReference>